<dbReference type="CDD" id="cd05830">
    <property type="entry name" value="Sortase_E"/>
    <property type="match status" value="1"/>
</dbReference>
<sequence>MAAPTTTAPPTSPTTPPARRAGRALAAATSVLGELLLTAGALLLLFVAWQLWWTDVVADREQAVVTSMLQEGWAAAPATTVPPTADPAPASAPPPDLAAPADGEAFAVVHVPRFGAGWQPRPVVEGTSADDLEAGVGHYPGTALPGEVGNAAFAGHRNTYGRPFHEIATLEPGDPVVVETAEGWFVYRATTAEVVRPRDVDVVAPVPGDPAAVPTERLLTLTACHPIGSARERYVQHAALDRFVPRAAGVPPELAGTAGAAPTTPTAPGAAA</sequence>
<dbReference type="InterPro" id="IPR053465">
    <property type="entry name" value="Sortase_Class_E"/>
</dbReference>
<dbReference type="RefSeq" id="WP_241967174.1">
    <property type="nucleotide sequence ID" value="NZ_RJKN01000006.1"/>
</dbReference>
<keyword evidence="4" id="KW-1133">Transmembrane helix</keyword>
<feature type="region of interest" description="Disordered" evidence="3">
    <location>
        <begin position="1"/>
        <end position="20"/>
    </location>
</feature>
<dbReference type="SUPFAM" id="SSF63817">
    <property type="entry name" value="Sortase"/>
    <property type="match status" value="1"/>
</dbReference>
<dbReference type="NCBIfam" id="TIGR01076">
    <property type="entry name" value="sortase_fam"/>
    <property type="match status" value="1"/>
</dbReference>
<dbReference type="InterPro" id="IPR042003">
    <property type="entry name" value="Sortase_E"/>
</dbReference>
<dbReference type="Proteomes" id="UP000276232">
    <property type="component" value="Unassembled WGS sequence"/>
</dbReference>
<dbReference type="EMBL" id="RJKN01000006">
    <property type="protein sequence ID" value="ROP34688.1"/>
    <property type="molecule type" value="Genomic_DNA"/>
</dbReference>
<dbReference type="Pfam" id="PF04203">
    <property type="entry name" value="Sortase"/>
    <property type="match status" value="1"/>
</dbReference>
<proteinExistence type="predicted"/>
<gene>
    <name evidence="5" type="ORF">EDC03_2507</name>
</gene>
<evidence type="ECO:0000256" key="1">
    <source>
        <dbReference type="ARBA" id="ARBA00022801"/>
    </source>
</evidence>
<keyword evidence="4" id="KW-0812">Transmembrane</keyword>
<organism evidence="5 6">
    <name type="scientific">Pseudokineococcus lusitanus</name>
    <dbReference type="NCBI Taxonomy" id="763993"/>
    <lineage>
        <taxon>Bacteria</taxon>
        <taxon>Bacillati</taxon>
        <taxon>Actinomycetota</taxon>
        <taxon>Actinomycetes</taxon>
        <taxon>Kineosporiales</taxon>
        <taxon>Kineosporiaceae</taxon>
        <taxon>Pseudokineococcus</taxon>
    </lineage>
</organism>
<name>A0A3N1GWR8_9ACTN</name>
<dbReference type="NCBIfam" id="NF033747">
    <property type="entry name" value="class_E_sortase"/>
    <property type="match status" value="1"/>
</dbReference>
<dbReference type="InParanoid" id="A0A3N1GWR8"/>
<evidence type="ECO:0000256" key="3">
    <source>
        <dbReference type="SAM" id="MobiDB-lite"/>
    </source>
</evidence>
<comment type="caution">
    <text evidence="5">The sequence shown here is derived from an EMBL/GenBank/DDBJ whole genome shotgun (WGS) entry which is preliminary data.</text>
</comment>
<feature type="active site" description="Proton donor/acceptor" evidence="2">
    <location>
        <position position="156"/>
    </location>
</feature>
<evidence type="ECO:0000313" key="6">
    <source>
        <dbReference type="Proteomes" id="UP000276232"/>
    </source>
</evidence>
<keyword evidence="6" id="KW-1185">Reference proteome</keyword>
<dbReference type="AlphaFoldDB" id="A0A3N1GWR8"/>
<evidence type="ECO:0000256" key="4">
    <source>
        <dbReference type="SAM" id="Phobius"/>
    </source>
</evidence>
<dbReference type="GO" id="GO:0016787">
    <property type="term" value="F:hydrolase activity"/>
    <property type="evidence" value="ECO:0007669"/>
    <property type="project" value="UniProtKB-KW"/>
</dbReference>
<keyword evidence="1" id="KW-0378">Hydrolase</keyword>
<keyword evidence="4" id="KW-0472">Membrane</keyword>
<dbReference type="InterPro" id="IPR023365">
    <property type="entry name" value="Sortase_dom-sf"/>
</dbReference>
<reference evidence="5 6" key="1">
    <citation type="journal article" date="2015" name="Stand. Genomic Sci.">
        <title>Genomic Encyclopedia of Bacterial and Archaeal Type Strains, Phase III: the genomes of soil and plant-associated and newly described type strains.</title>
        <authorList>
            <person name="Whitman W.B."/>
            <person name="Woyke T."/>
            <person name="Klenk H.P."/>
            <person name="Zhou Y."/>
            <person name="Lilburn T.G."/>
            <person name="Beck B.J."/>
            <person name="De Vos P."/>
            <person name="Vandamme P."/>
            <person name="Eisen J.A."/>
            <person name="Garrity G."/>
            <person name="Hugenholtz P."/>
            <person name="Kyrpides N.C."/>
        </authorList>
    </citation>
    <scope>NUCLEOTIDE SEQUENCE [LARGE SCALE GENOMIC DNA]</scope>
    <source>
        <strain evidence="5 6">CECT 7306</strain>
    </source>
</reference>
<dbReference type="Gene3D" id="2.40.260.10">
    <property type="entry name" value="Sortase"/>
    <property type="match status" value="1"/>
</dbReference>
<protein>
    <submittedName>
        <fullName evidence="5">Sortase A</fullName>
    </submittedName>
</protein>
<evidence type="ECO:0000313" key="5">
    <source>
        <dbReference type="EMBL" id="ROP34688.1"/>
    </source>
</evidence>
<feature type="active site" description="Acyl-thioester intermediate" evidence="2">
    <location>
        <position position="224"/>
    </location>
</feature>
<accession>A0A3N1GWR8</accession>
<dbReference type="InterPro" id="IPR005754">
    <property type="entry name" value="Sortase"/>
</dbReference>
<feature type="transmembrane region" description="Helical" evidence="4">
    <location>
        <begin position="25"/>
        <end position="52"/>
    </location>
</feature>
<evidence type="ECO:0000256" key="2">
    <source>
        <dbReference type="PIRSR" id="PIRSR605754-1"/>
    </source>
</evidence>